<dbReference type="RefSeq" id="WP_168873366.1">
    <property type="nucleotide sequence ID" value="NZ_JABAIA010000003.1"/>
</dbReference>
<comment type="subcellular location">
    <subcellularLocation>
        <location evidence="1">Cell membrane</location>
        <topology evidence="1">Peripheral membrane protein</topology>
    </subcellularLocation>
</comment>
<evidence type="ECO:0000256" key="7">
    <source>
        <dbReference type="ARBA" id="ARBA00023136"/>
    </source>
</evidence>
<feature type="domain" description="AAA+ ATPase" evidence="8">
    <location>
        <begin position="33"/>
        <end position="232"/>
    </location>
</feature>
<evidence type="ECO:0000313" key="9">
    <source>
        <dbReference type="EMBL" id="NLR67402.1"/>
    </source>
</evidence>
<dbReference type="PANTHER" id="PTHR42771">
    <property type="entry name" value="IRON(3+)-HYDROXAMATE IMPORT ATP-BINDING PROTEIN FHUC"/>
    <property type="match status" value="1"/>
</dbReference>
<evidence type="ECO:0000256" key="3">
    <source>
        <dbReference type="ARBA" id="ARBA00022475"/>
    </source>
</evidence>
<evidence type="ECO:0000256" key="1">
    <source>
        <dbReference type="ARBA" id="ARBA00004202"/>
    </source>
</evidence>
<keyword evidence="4" id="KW-0410">Iron transport</keyword>
<dbReference type="PANTHER" id="PTHR42771:SF2">
    <property type="entry name" value="IRON(3+)-HYDROXAMATE IMPORT ATP-BINDING PROTEIN FHUC"/>
    <property type="match status" value="1"/>
</dbReference>
<keyword evidence="7" id="KW-0472">Membrane</keyword>
<dbReference type="SUPFAM" id="SSF52540">
    <property type="entry name" value="P-loop containing nucleoside triphosphate hydrolases"/>
    <property type="match status" value="1"/>
</dbReference>
<dbReference type="Gene3D" id="3.40.50.300">
    <property type="entry name" value="P-loop containing nucleotide triphosphate hydrolases"/>
    <property type="match status" value="2"/>
</dbReference>
<dbReference type="InterPro" id="IPR038729">
    <property type="entry name" value="Rad50/SbcC_AAA"/>
</dbReference>
<dbReference type="Pfam" id="PF13476">
    <property type="entry name" value="AAA_23"/>
    <property type="match status" value="1"/>
</dbReference>
<dbReference type="InterPro" id="IPR051535">
    <property type="entry name" value="Siderophore_ABC-ATPase"/>
</dbReference>
<evidence type="ECO:0000256" key="6">
    <source>
        <dbReference type="ARBA" id="ARBA00023065"/>
    </source>
</evidence>
<keyword evidence="5" id="KW-0408">Iron</keyword>
<keyword evidence="6" id="KW-0406">Ion transport</keyword>
<evidence type="ECO:0000256" key="2">
    <source>
        <dbReference type="ARBA" id="ARBA00022448"/>
    </source>
</evidence>
<dbReference type="Pfam" id="PF13175">
    <property type="entry name" value="AAA_15"/>
    <property type="match status" value="1"/>
</dbReference>
<proteinExistence type="predicted"/>
<organism evidence="9 10">
    <name type="scientific">Chitinophaga varians</name>
    <dbReference type="NCBI Taxonomy" id="2202339"/>
    <lineage>
        <taxon>Bacteria</taxon>
        <taxon>Pseudomonadati</taxon>
        <taxon>Bacteroidota</taxon>
        <taxon>Chitinophagia</taxon>
        <taxon>Chitinophagales</taxon>
        <taxon>Chitinophagaceae</taxon>
        <taxon>Chitinophaga</taxon>
    </lineage>
</organism>
<dbReference type="InterPro" id="IPR027417">
    <property type="entry name" value="P-loop_NTPase"/>
</dbReference>
<dbReference type="CDD" id="cd00267">
    <property type="entry name" value="ABC_ATPase"/>
    <property type="match status" value="1"/>
</dbReference>
<comment type="caution">
    <text evidence="9">The sequence shown here is derived from an EMBL/GenBank/DDBJ whole genome shotgun (WGS) entry which is preliminary data.</text>
</comment>
<dbReference type="SMART" id="SM00382">
    <property type="entry name" value="AAA"/>
    <property type="match status" value="1"/>
</dbReference>
<dbReference type="AlphaFoldDB" id="A0A847RWK1"/>
<sequence length="262" mass="29948">MPFIRSFSLNCSRQHPFPFNVPGVRFARNIALDDRITVFAGDNGCGKSTLLETIGLYLDAPLIGGRIGGRQGFEGPRALQPFLEIQQVRRPLKSFFFRAEDFSEFLYALRRDRNRNAAHLDELKGAVADSVIEEMNNNMNPTLKSMYKDYGDSMQAFSHGEAYLKIIGEHISDNGIYLLDEPEAALSPQKQLTLMAYLLDMLKSRNTQFIISTHSPILMGIPGARLYEIQEEGIQQVDFRDTEHYRITHSFLNNPEMYLRYL</sequence>
<gene>
    <name evidence="9" type="ORF">HGH92_24070</name>
</gene>
<keyword evidence="3" id="KW-1003">Cell membrane</keyword>
<keyword evidence="2" id="KW-0813">Transport</keyword>
<evidence type="ECO:0000256" key="4">
    <source>
        <dbReference type="ARBA" id="ARBA00022496"/>
    </source>
</evidence>
<dbReference type="EMBL" id="JABAIA010000003">
    <property type="protein sequence ID" value="NLR67402.1"/>
    <property type="molecule type" value="Genomic_DNA"/>
</dbReference>
<name>A0A847RWK1_9BACT</name>
<keyword evidence="10" id="KW-1185">Reference proteome</keyword>
<dbReference type="InterPro" id="IPR003593">
    <property type="entry name" value="AAA+_ATPase"/>
</dbReference>
<dbReference type="Proteomes" id="UP000570474">
    <property type="component" value="Unassembled WGS sequence"/>
</dbReference>
<evidence type="ECO:0000259" key="8">
    <source>
        <dbReference type="SMART" id="SM00382"/>
    </source>
</evidence>
<accession>A0A847RWK1</accession>
<dbReference type="GO" id="GO:0005886">
    <property type="term" value="C:plasma membrane"/>
    <property type="evidence" value="ECO:0007669"/>
    <property type="project" value="UniProtKB-SubCell"/>
</dbReference>
<protein>
    <submittedName>
        <fullName evidence="9">AAA family ATPase</fullName>
    </submittedName>
</protein>
<evidence type="ECO:0000313" key="10">
    <source>
        <dbReference type="Proteomes" id="UP000570474"/>
    </source>
</evidence>
<dbReference type="InterPro" id="IPR041685">
    <property type="entry name" value="AAA_GajA/Old/RecF-like"/>
</dbReference>
<dbReference type="GO" id="GO:0006826">
    <property type="term" value="P:iron ion transport"/>
    <property type="evidence" value="ECO:0007669"/>
    <property type="project" value="UniProtKB-KW"/>
</dbReference>
<reference evidence="9 10" key="1">
    <citation type="submission" date="2020-04" db="EMBL/GenBank/DDBJ databases">
        <authorList>
            <person name="Yin C."/>
        </authorList>
    </citation>
    <scope>NUCLEOTIDE SEQUENCE [LARGE SCALE GENOMIC DNA]</scope>
    <source>
        <strain evidence="9 10">Ae27</strain>
    </source>
</reference>
<evidence type="ECO:0000256" key="5">
    <source>
        <dbReference type="ARBA" id="ARBA00023004"/>
    </source>
</evidence>